<evidence type="ECO:0000313" key="1">
    <source>
        <dbReference type="EMBL" id="RCK80461.1"/>
    </source>
</evidence>
<dbReference type="Proteomes" id="UP000252355">
    <property type="component" value="Unassembled WGS sequence"/>
</dbReference>
<proteinExistence type="predicted"/>
<dbReference type="AlphaFoldDB" id="A0A367ZSZ0"/>
<gene>
    <name evidence="1" type="ORF">OZSIB_3207</name>
</gene>
<sequence>MFCNQLHALYDRLEKRRQAILADPALTPDNDALQQELEDVIRRIGLVRECFEEFCPS</sequence>
<protein>
    <submittedName>
        <fullName evidence="1">Uncharacterized protein</fullName>
    </submittedName>
</protein>
<dbReference type="EMBL" id="QOQW01000006">
    <property type="protein sequence ID" value="RCK80461.1"/>
    <property type="molecule type" value="Genomic_DNA"/>
</dbReference>
<reference evidence="1 2" key="1">
    <citation type="submission" date="2018-05" db="EMBL/GenBank/DDBJ databases">
        <title>A metagenomic window into the 2 km-deep terrestrial subsurface aquifer revealed taxonomically and functionally diverse microbial community comprising novel uncultured bacterial lineages.</title>
        <authorList>
            <person name="Kadnikov V.V."/>
            <person name="Mardanov A.V."/>
            <person name="Beletsky A.V."/>
            <person name="Banks D."/>
            <person name="Pimenov N.V."/>
            <person name="Frank Y.A."/>
            <person name="Karnachuk O.V."/>
            <person name="Ravin N.V."/>
        </authorList>
    </citation>
    <scope>NUCLEOTIDE SEQUENCE [LARGE SCALE GENOMIC DNA]</scope>
    <source>
        <strain evidence="1">BY5</strain>
    </source>
</reference>
<organism evidence="1 2">
    <name type="scientific">Candidatus Ozemobacter sibiricus</name>
    <dbReference type="NCBI Taxonomy" id="2268124"/>
    <lineage>
        <taxon>Bacteria</taxon>
        <taxon>Candidatus Ozemobacteria</taxon>
        <taxon>Candidatus Ozemobacterales</taxon>
        <taxon>Candidatus Ozemobacteraceae</taxon>
        <taxon>Candidatus Ozemobacter</taxon>
    </lineage>
</organism>
<accession>A0A367ZSZ0</accession>
<comment type="caution">
    <text evidence="1">The sequence shown here is derived from an EMBL/GenBank/DDBJ whole genome shotgun (WGS) entry which is preliminary data.</text>
</comment>
<name>A0A367ZSZ0_9BACT</name>
<evidence type="ECO:0000313" key="2">
    <source>
        <dbReference type="Proteomes" id="UP000252355"/>
    </source>
</evidence>